<gene>
    <name evidence="9" type="ORF">ACFOMF_13355</name>
</gene>
<reference evidence="10" key="1">
    <citation type="journal article" date="2019" name="Int. J. Syst. Evol. Microbiol.">
        <title>The Global Catalogue of Microorganisms (GCM) 10K type strain sequencing project: providing services to taxonomists for standard genome sequencing and annotation.</title>
        <authorList>
            <consortium name="The Broad Institute Genomics Platform"/>
            <consortium name="The Broad Institute Genome Sequencing Center for Infectious Disease"/>
            <person name="Wu L."/>
            <person name="Ma J."/>
        </authorList>
    </citation>
    <scope>NUCLEOTIDE SEQUENCE [LARGE SCALE GENOMIC DNA]</scope>
    <source>
        <strain evidence="10">KCTC 42447</strain>
    </source>
</reference>
<keyword evidence="4" id="KW-0479">Metal-binding</keyword>
<evidence type="ECO:0000313" key="9">
    <source>
        <dbReference type="EMBL" id="MFC3608769.1"/>
    </source>
</evidence>
<evidence type="ECO:0000256" key="7">
    <source>
        <dbReference type="SAM" id="MobiDB-lite"/>
    </source>
</evidence>
<dbReference type="Pfam" id="PF05567">
    <property type="entry name" value="T4P_PilY1"/>
    <property type="match status" value="1"/>
</dbReference>
<sequence length="1216" mass="130312">MDIRHSKGVGTAAASLVGFALTAFISSTVLAVDVAQVPLFLSAQVKPNVIMAVDDSGSMDSEILLPGNDGAAWWRTDSSVSRRGFVGWGTDASYTADSWVGGAQLNFNNGGQANSTWKKYTYLFPNGTTTSSGGRVYSDSTHDHYAVPPVGTLAYFRSAEYNKAYFDYRETYLPWPSVGGKSFTDMSAAAAKYDPWLNGSGSMSLTTVAELTGGNELFRLFQGMVLPRGTRIRVGSNWHELSSDQTVPFNIGSGSNRVTVSDNTSYAVSYFPATLFCKEYCPSDSWGYSAAPVVDGFSPGATVADMKRYEIKRDNFNSQAAYDRAIQNFANWFSYYRKRQLATRGGIAAAFKDITTIRAASFRINNRTKDLVMRDFGTASEKEQFFTDVMAPTGSGGTPNRQALLHAGEQLMRTDGSAPIQYACQANATILFTDGYSDTGSLQPEPGNADGNKGAPYADTASNTIADIAMKYYTGPLRSGIGFPAGRVPVPFACNTTSPPPWVDCNRNLHMLTYGVTLGSKGILYDPENPVDPYESPPAWWTSFTDRNPRTVDDLWHATINGRGQMLNANTPAAVASTIRGALDSIVVRTGSSSAVATNSTRLDTDTFVFQAKFDSSDWSGSLLAYLVGKTGEIESLKWSSDDGIPAAALRNIITWNGSQGVSFTEENWSHLSVAQRDALRNGGTEAEGKARLQWLRGVDSAEERRGGALRNRQKKLGDIVNSDPLFVFSEDYGFSSVAPATGEGAGYLPFLAAKATRTPMVYVGANDGMLHGFDANTGHEKFAFIPSGVFGSPASPKLAALTSPTYSHQYFVDGSPRVSDAYVGGAWRSVLIGSTGAGGQSVFALDVTDPGAFSASKVMWENQVSGTAVGSPVIVRLASGDWAAIYGNGYGANERVKLMIVKLSDGSLIKSIDTGKSGAQNGLATPLPVDVDNDRITDYVYVGDLEGNMWKFDLTDTNPNQWGVSFKSGNTPVPLFAAGRPITARAIAGRGPDGEGVMIYFGTGRFIFTGDNLVGSTPPLERFYGIHDTNKTNSRISSHSALVKQTVTQEGILLGFGGYRVTSQTPVDYRNKSGWYLDLQSPGASNGAGERVVSQALLRAGRVIFTTFTPSSDPCSYGGTSWLMELDAINGQGFPYSVFDVNGDGLINESDFVELAGESRAVGGKSFDEIIKTPGVIGAGELEYKYTSGSSGSLEMTLEKGSGDSVGRQSWRQLQ</sequence>
<feature type="region of interest" description="Disordered" evidence="7">
    <location>
        <begin position="1192"/>
        <end position="1216"/>
    </location>
</feature>
<evidence type="ECO:0000259" key="8">
    <source>
        <dbReference type="Pfam" id="PF05567"/>
    </source>
</evidence>
<dbReference type="Proteomes" id="UP001595630">
    <property type="component" value="Unassembled WGS sequence"/>
</dbReference>
<dbReference type="RefSeq" id="WP_386365606.1">
    <property type="nucleotide sequence ID" value="NZ_JBHRXZ010000022.1"/>
</dbReference>
<protein>
    <submittedName>
        <fullName evidence="9">Pilus assembly protein</fullName>
    </submittedName>
</protein>
<dbReference type="EMBL" id="JBHRXZ010000022">
    <property type="protein sequence ID" value="MFC3608769.1"/>
    <property type="molecule type" value="Genomic_DNA"/>
</dbReference>
<dbReference type="PROSITE" id="PS00018">
    <property type="entry name" value="EF_HAND_1"/>
    <property type="match status" value="1"/>
</dbReference>
<name>A0ABV7T7S0_9GAMM</name>
<accession>A0ABV7T7S0</accession>
<evidence type="ECO:0000256" key="2">
    <source>
        <dbReference type="ARBA" id="ARBA00008387"/>
    </source>
</evidence>
<keyword evidence="3" id="KW-1029">Fimbrium biogenesis</keyword>
<keyword evidence="5" id="KW-0106">Calcium</keyword>
<evidence type="ECO:0000256" key="5">
    <source>
        <dbReference type="ARBA" id="ARBA00022837"/>
    </source>
</evidence>
<feature type="domain" description="PilY1 beta-propeller" evidence="8">
    <location>
        <begin position="717"/>
        <end position="1036"/>
    </location>
</feature>
<comment type="similarity">
    <text evidence="2">Belongs to the PilY1 family.</text>
</comment>
<dbReference type="InterPro" id="IPR018247">
    <property type="entry name" value="EF_Hand_1_Ca_BS"/>
</dbReference>
<dbReference type="InterPro" id="IPR008707">
    <property type="entry name" value="B-propeller_PilY1"/>
</dbReference>
<keyword evidence="10" id="KW-1185">Reference proteome</keyword>
<evidence type="ECO:0000256" key="1">
    <source>
        <dbReference type="ARBA" id="ARBA00004561"/>
    </source>
</evidence>
<evidence type="ECO:0000313" key="10">
    <source>
        <dbReference type="Proteomes" id="UP001595630"/>
    </source>
</evidence>
<evidence type="ECO:0000256" key="6">
    <source>
        <dbReference type="ARBA" id="ARBA00023263"/>
    </source>
</evidence>
<comment type="caution">
    <text evidence="9">The sequence shown here is derived from an EMBL/GenBank/DDBJ whole genome shotgun (WGS) entry which is preliminary data.</text>
</comment>
<proteinExistence type="inferred from homology"/>
<comment type="subcellular location">
    <subcellularLocation>
        <location evidence="1">Fimbrium</location>
    </subcellularLocation>
</comment>
<evidence type="ECO:0000256" key="3">
    <source>
        <dbReference type="ARBA" id="ARBA00022558"/>
    </source>
</evidence>
<dbReference type="SUPFAM" id="SSF50998">
    <property type="entry name" value="Quinoprotein alcohol dehydrogenase-like"/>
    <property type="match status" value="1"/>
</dbReference>
<organism evidence="9 10">
    <name type="scientific">Stutzerimonas tarimensis</name>
    <dbReference type="NCBI Taxonomy" id="1507735"/>
    <lineage>
        <taxon>Bacteria</taxon>
        <taxon>Pseudomonadati</taxon>
        <taxon>Pseudomonadota</taxon>
        <taxon>Gammaproteobacteria</taxon>
        <taxon>Pseudomonadales</taxon>
        <taxon>Pseudomonadaceae</taxon>
        <taxon>Stutzerimonas</taxon>
    </lineage>
</organism>
<keyword evidence="6" id="KW-0281">Fimbrium</keyword>
<dbReference type="InterPro" id="IPR011047">
    <property type="entry name" value="Quinoprotein_ADH-like_sf"/>
</dbReference>
<evidence type="ECO:0000256" key="4">
    <source>
        <dbReference type="ARBA" id="ARBA00022723"/>
    </source>
</evidence>